<sequence>MNEKHLSPLPQYHIDRDKLCEIVKETVGYDRLMDAFCHGTVVCDEFAWFSNSDEYYIIHLESGMMVNWYKHLGRTNTCSQKDRTIDDYYEFFRLFKEELDYFERKNCE</sequence>
<dbReference type="AlphaFoldDB" id="A0A414AS32"/>
<evidence type="ECO:0000313" key="2">
    <source>
        <dbReference type="Proteomes" id="UP000283975"/>
    </source>
</evidence>
<dbReference type="EMBL" id="QSHZ01000023">
    <property type="protein sequence ID" value="RHC54310.1"/>
    <property type="molecule type" value="Genomic_DNA"/>
</dbReference>
<accession>A0A414AS32</accession>
<comment type="caution">
    <text evidence="1">The sequence shown here is derived from an EMBL/GenBank/DDBJ whole genome shotgun (WGS) entry which is preliminary data.</text>
</comment>
<dbReference type="RefSeq" id="WP_055649095.1">
    <property type="nucleotide sequence ID" value="NZ_CACRTF010000017.1"/>
</dbReference>
<dbReference type="Proteomes" id="UP000283975">
    <property type="component" value="Unassembled WGS sequence"/>
</dbReference>
<evidence type="ECO:0000313" key="1">
    <source>
        <dbReference type="EMBL" id="RHC54310.1"/>
    </source>
</evidence>
<protein>
    <submittedName>
        <fullName evidence="1">Uncharacterized protein</fullName>
    </submittedName>
</protein>
<organism evidence="1 2">
    <name type="scientific">Enterocloster bolteae</name>
    <dbReference type="NCBI Taxonomy" id="208479"/>
    <lineage>
        <taxon>Bacteria</taxon>
        <taxon>Bacillati</taxon>
        <taxon>Bacillota</taxon>
        <taxon>Clostridia</taxon>
        <taxon>Lachnospirales</taxon>
        <taxon>Lachnospiraceae</taxon>
        <taxon>Enterocloster</taxon>
    </lineage>
</organism>
<proteinExistence type="predicted"/>
<gene>
    <name evidence="1" type="ORF">DW839_20075</name>
</gene>
<name>A0A414AS32_9FIRM</name>
<reference evidence="1 2" key="1">
    <citation type="submission" date="2018-08" db="EMBL/GenBank/DDBJ databases">
        <title>A genome reference for cultivated species of the human gut microbiota.</title>
        <authorList>
            <person name="Zou Y."/>
            <person name="Xue W."/>
            <person name="Luo G."/>
        </authorList>
    </citation>
    <scope>NUCLEOTIDE SEQUENCE [LARGE SCALE GENOMIC DNA]</scope>
    <source>
        <strain evidence="1 2">AM35-14</strain>
    </source>
</reference>